<protein>
    <submittedName>
        <fullName evidence="1">Uncharacterized protein</fullName>
    </submittedName>
</protein>
<accession>A0A645HTG1</accession>
<reference evidence="1" key="1">
    <citation type="submission" date="2019-08" db="EMBL/GenBank/DDBJ databases">
        <authorList>
            <person name="Kucharzyk K."/>
            <person name="Murdoch R.W."/>
            <person name="Higgins S."/>
            <person name="Loffler F."/>
        </authorList>
    </citation>
    <scope>NUCLEOTIDE SEQUENCE</scope>
</reference>
<comment type="caution">
    <text evidence="1">The sequence shown here is derived from an EMBL/GenBank/DDBJ whole genome shotgun (WGS) entry which is preliminary data.</text>
</comment>
<evidence type="ECO:0000313" key="1">
    <source>
        <dbReference type="EMBL" id="MPN41856.1"/>
    </source>
</evidence>
<sequence length="55" mass="6213">MANNTELLKKALDAGEISLLEYMVEMGLYYDIINQVLGTERDFQKAFAELSAVEL</sequence>
<proteinExistence type="predicted"/>
<dbReference type="EMBL" id="VSSQ01099175">
    <property type="protein sequence ID" value="MPN41856.1"/>
    <property type="molecule type" value="Genomic_DNA"/>
</dbReference>
<name>A0A645HTG1_9ZZZZ</name>
<dbReference type="AlphaFoldDB" id="A0A645HTG1"/>
<gene>
    <name evidence="1" type="ORF">SDC9_189411</name>
</gene>
<organism evidence="1">
    <name type="scientific">bioreactor metagenome</name>
    <dbReference type="NCBI Taxonomy" id="1076179"/>
    <lineage>
        <taxon>unclassified sequences</taxon>
        <taxon>metagenomes</taxon>
        <taxon>ecological metagenomes</taxon>
    </lineage>
</organism>